<evidence type="ECO:0000313" key="1">
    <source>
        <dbReference type="EMBL" id="OAA91244.1"/>
    </source>
</evidence>
<reference evidence="1 2" key="1">
    <citation type="journal article" date="2015" name="Biotechnol. Bioeng.">
        <title>Genome sequence and phenotypic characterization of Caulobacter segnis.</title>
        <authorList>
            <person name="Patel S."/>
            <person name="Fletcher B."/>
            <person name="Scott D.C."/>
            <person name="Ely B."/>
        </authorList>
    </citation>
    <scope>NUCLEOTIDE SEQUENCE [LARGE SCALE GENOMIC DNA]</scope>
    <source>
        <strain evidence="1 2">ERI-2</strain>
    </source>
</reference>
<dbReference type="RefSeq" id="WP_063554402.1">
    <property type="nucleotide sequence ID" value="NZ_LITT01000007.1"/>
</dbReference>
<sequence>MTKRLTGGAGTGKKIIKNLDLFKHSFNKVDEEGNYIFNVSFGKQSGNFVISYNEDGVIDERSTLNMKDLDKKTLEIYNDPSLREVAEMLMNDYESNKDENENN</sequence>
<evidence type="ECO:0000313" key="2">
    <source>
        <dbReference type="Proteomes" id="UP000077407"/>
    </source>
</evidence>
<dbReference type="AlphaFoldDB" id="A0A170NKL6"/>
<organism evidence="1 2">
    <name type="scientific">Clostridium ljungdahlii</name>
    <dbReference type="NCBI Taxonomy" id="1538"/>
    <lineage>
        <taxon>Bacteria</taxon>
        <taxon>Bacillati</taxon>
        <taxon>Bacillota</taxon>
        <taxon>Clostridia</taxon>
        <taxon>Eubacteriales</taxon>
        <taxon>Clostridiaceae</taxon>
        <taxon>Clostridium</taxon>
    </lineage>
</organism>
<proteinExistence type="predicted"/>
<dbReference type="EMBL" id="LITT01000007">
    <property type="protein sequence ID" value="OAA91244.1"/>
    <property type="molecule type" value="Genomic_DNA"/>
</dbReference>
<name>A0A170NKL6_9CLOT</name>
<dbReference type="Proteomes" id="UP000077407">
    <property type="component" value="Unassembled WGS sequence"/>
</dbReference>
<dbReference type="PATRIC" id="fig|1538.10.peg.1309"/>
<dbReference type="OrthoDB" id="92566at31979"/>
<gene>
    <name evidence="1" type="ORF">WY13_00809</name>
</gene>
<accession>A0A170NKL6</accession>
<comment type="caution">
    <text evidence="1">The sequence shown here is derived from an EMBL/GenBank/DDBJ whole genome shotgun (WGS) entry which is preliminary data.</text>
</comment>
<protein>
    <submittedName>
        <fullName evidence="1">Uncharacterized protein</fullName>
    </submittedName>
</protein>